<dbReference type="GO" id="GO:0000981">
    <property type="term" value="F:DNA-binding transcription factor activity, RNA polymerase II-specific"/>
    <property type="evidence" value="ECO:0007669"/>
    <property type="project" value="InterPro"/>
</dbReference>
<evidence type="ECO:0000256" key="3">
    <source>
        <dbReference type="ARBA" id="ARBA00022432"/>
    </source>
</evidence>
<evidence type="ECO:0000256" key="5">
    <source>
        <dbReference type="ARBA" id="ARBA00022833"/>
    </source>
</evidence>
<dbReference type="GO" id="GO:0009267">
    <property type="term" value="P:cellular response to starvation"/>
    <property type="evidence" value="ECO:0007669"/>
    <property type="project" value="TreeGrafter"/>
</dbReference>
<accession>A0A6A6JS37</accession>
<keyword evidence="6" id="KW-0805">Transcription regulation</keyword>
<organism evidence="12 13">
    <name type="scientific">Westerdykella ornata</name>
    <dbReference type="NCBI Taxonomy" id="318751"/>
    <lineage>
        <taxon>Eukaryota</taxon>
        <taxon>Fungi</taxon>
        <taxon>Dikarya</taxon>
        <taxon>Ascomycota</taxon>
        <taxon>Pezizomycotina</taxon>
        <taxon>Dothideomycetes</taxon>
        <taxon>Pleosporomycetidae</taxon>
        <taxon>Pleosporales</taxon>
        <taxon>Sporormiaceae</taxon>
        <taxon>Westerdykella</taxon>
    </lineage>
</organism>
<dbReference type="InterPro" id="IPR056751">
    <property type="entry name" value="PAS_13"/>
</dbReference>
<dbReference type="Gene3D" id="4.10.240.10">
    <property type="entry name" value="Zn(2)-C6 fungal-type DNA-binding domain"/>
    <property type="match status" value="1"/>
</dbReference>
<comment type="similarity">
    <text evidence="2">Belongs to the ERT1/acuK family.</text>
</comment>
<keyword evidence="8" id="KW-0804">Transcription</keyword>
<dbReference type="PANTHER" id="PTHR47659">
    <property type="entry name" value="ZN(II)2CYS6 TRANSCRIPTION FACTOR (EUROFUNG)-RELATED"/>
    <property type="match status" value="1"/>
</dbReference>
<evidence type="ECO:0000256" key="10">
    <source>
        <dbReference type="SAM" id="MobiDB-lite"/>
    </source>
</evidence>
<dbReference type="RefSeq" id="XP_033656614.1">
    <property type="nucleotide sequence ID" value="XM_033793909.1"/>
</dbReference>
<sequence>MSTPGAEDASPSPEYSGDQDGSDMAEERAEAQADDAEQSRKATTGQKPSAANAKDPFRPRRKKARRACLACQRAHLTCSDERPCGRCIDRGLSDTCVDGVRKKAKYLHDAPDAALQPPQLRGNYPQLNGNPPNGLPVHDLGNVSLQRQTGFFNQPSPTSFYARNPSQAPGPVSAQDASPVGQFSNAPPPISPPFNQNQQTPVANIPSTVSQGAPNAMQQFGGPLFDPSDPALFNFDISSLNFGNHYGAMEMGMLGHMSSGVADVVGDKNIMTAMNQAGMYNQQMPFGDAVMGAAVAYDGNSIEWQNAQSRHGSIQQIQTPNNTPISANLDHMAHRHDSLHGHAFAIGQGPASLSSASPASTDVNAAYETDNTMAGTNFYQNPGQHQVHQPSARASRMPQQENRGPGTALQPLHPNVIRKRRRDTKWIYEGIKEPYDYVGAFHRLRALIERRYPKSSVEKIRKSMAKYRPALITQAGGLQREDLIYQEIALQLSLSQIDESFSEVGVPSVVCRRSGEVVWMNKEFSILTGWERDVLLGRQPNLNVNTGVMGDPNSTVTTGTTTTPVIAPSSNGQGGNYPVLIVELMDERSAVEYLDDFAEAAFMNSRGTPRRRVNFLRYMTKEEVVRSEQDAQTGTTNRKHNLKSDSPLIKLDGGAVPQGETAMSRLSKNGLVDCMIQWHVKRDNFDMPMLVCMHVMPVLDSQPVRSFADR</sequence>
<evidence type="ECO:0000313" key="12">
    <source>
        <dbReference type="EMBL" id="KAF2279075.1"/>
    </source>
</evidence>
<keyword evidence="3" id="KW-0312">Gluconeogenesis</keyword>
<reference evidence="12" key="1">
    <citation type="journal article" date="2020" name="Stud. Mycol.">
        <title>101 Dothideomycetes genomes: a test case for predicting lifestyles and emergence of pathogens.</title>
        <authorList>
            <person name="Haridas S."/>
            <person name="Albert R."/>
            <person name="Binder M."/>
            <person name="Bloem J."/>
            <person name="Labutti K."/>
            <person name="Salamov A."/>
            <person name="Andreopoulos B."/>
            <person name="Baker S."/>
            <person name="Barry K."/>
            <person name="Bills G."/>
            <person name="Bluhm B."/>
            <person name="Cannon C."/>
            <person name="Castanera R."/>
            <person name="Culley D."/>
            <person name="Daum C."/>
            <person name="Ezra D."/>
            <person name="Gonzalez J."/>
            <person name="Henrissat B."/>
            <person name="Kuo A."/>
            <person name="Liang C."/>
            <person name="Lipzen A."/>
            <person name="Lutzoni F."/>
            <person name="Magnuson J."/>
            <person name="Mondo S."/>
            <person name="Nolan M."/>
            <person name="Ohm R."/>
            <person name="Pangilinan J."/>
            <person name="Park H.-J."/>
            <person name="Ramirez L."/>
            <person name="Alfaro M."/>
            <person name="Sun H."/>
            <person name="Tritt A."/>
            <person name="Yoshinaga Y."/>
            <person name="Zwiers L.-H."/>
            <person name="Turgeon B."/>
            <person name="Goodwin S."/>
            <person name="Spatafora J."/>
            <person name="Crous P."/>
            <person name="Grigoriev I."/>
        </authorList>
    </citation>
    <scope>NUCLEOTIDE SEQUENCE</scope>
    <source>
        <strain evidence="12">CBS 379.55</strain>
    </source>
</reference>
<evidence type="ECO:0000256" key="8">
    <source>
        <dbReference type="ARBA" id="ARBA00023163"/>
    </source>
</evidence>
<dbReference type="InterPro" id="IPR050335">
    <property type="entry name" value="ERT1_acuK_gluconeogen_tf"/>
</dbReference>
<dbReference type="SUPFAM" id="SSF57701">
    <property type="entry name" value="Zn2/Cys6 DNA-binding domain"/>
    <property type="match status" value="1"/>
</dbReference>
<dbReference type="PROSITE" id="PS50048">
    <property type="entry name" value="ZN2_CY6_FUNGAL_2"/>
    <property type="match status" value="1"/>
</dbReference>
<protein>
    <recommendedName>
        <fullName evidence="11">Zn(2)-C6 fungal-type domain-containing protein</fullName>
    </recommendedName>
</protein>
<evidence type="ECO:0000256" key="9">
    <source>
        <dbReference type="ARBA" id="ARBA00023242"/>
    </source>
</evidence>
<evidence type="ECO:0000256" key="7">
    <source>
        <dbReference type="ARBA" id="ARBA00023125"/>
    </source>
</evidence>
<feature type="compositionally biased region" description="Polar residues" evidence="10">
    <location>
        <begin position="193"/>
        <end position="215"/>
    </location>
</feature>
<feature type="region of interest" description="Disordered" evidence="10">
    <location>
        <begin position="1"/>
        <end position="61"/>
    </location>
</feature>
<dbReference type="SMART" id="SM00066">
    <property type="entry name" value="GAL4"/>
    <property type="match status" value="1"/>
</dbReference>
<evidence type="ECO:0000256" key="2">
    <source>
        <dbReference type="ARBA" id="ARBA00010855"/>
    </source>
</evidence>
<feature type="domain" description="Zn(2)-C6 fungal-type" evidence="11">
    <location>
        <begin position="67"/>
        <end position="98"/>
    </location>
</feature>
<dbReference type="GO" id="GO:0006094">
    <property type="term" value="P:gluconeogenesis"/>
    <property type="evidence" value="ECO:0007669"/>
    <property type="project" value="UniProtKB-KW"/>
</dbReference>
<evidence type="ECO:0000259" key="11">
    <source>
        <dbReference type="PROSITE" id="PS50048"/>
    </source>
</evidence>
<dbReference type="GO" id="GO:0005634">
    <property type="term" value="C:nucleus"/>
    <property type="evidence" value="ECO:0007669"/>
    <property type="project" value="UniProtKB-SubCell"/>
</dbReference>
<evidence type="ECO:0000313" key="13">
    <source>
        <dbReference type="Proteomes" id="UP000800097"/>
    </source>
</evidence>
<keyword evidence="5" id="KW-0862">Zinc</keyword>
<evidence type="ECO:0000256" key="4">
    <source>
        <dbReference type="ARBA" id="ARBA00022723"/>
    </source>
</evidence>
<dbReference type="EMBL" id="ML986487">
    <property type="protein sequence ID" value="KAF2279075.1"/>
    <property type="molecule type" value="Genomic_DNA"/>
</dbReference>
<dbReference type="GO" id="GO:0000977">
    <property type="term" value="F:RNA polymerase II transcription regulatory region sequence-specific DNA binding"/>
    <property type="evidence" value="ECO:0007669"/>
    <property type="project" value="TreeGrafter"/>
</dbReference>
<name>A0A6A6JS37_WESOR</name>
<dbReference type="Pfam" id="PF24990">
    <property type="entry name" value="PAS_13"/>
    <property type="match status" value="1"/>
</dbReference>
<feature type="region of interest" description="Disordered" evidence="10">
    <location>
        <begin position="383"/>
        <end position="411"/>
    </location>
</feature>
<dbReference type="Proteomes" id="UP000800097">
    <property type="component" value="Unassembled WGS sequence"/>
</dbReference>
<keyword evidence="7" id="KW-0238">DNA-binding</keyword>
<dbReference type="PANTHER" id="PTHR47659:SF1">
    <property type="entry name" value="TRANSCRIPTION ACTIVATOR OF GLUCONEOGENESIS ERT1"/>
    <property type="match status" value="1"/>
</dbReference>
<dbReference type="InterPro" id="IPR001138">
    <property type="entry name" value="Zn2Cys6_DnaBD"/>
</dbReference>
<evidence type="ECO:0000256" key="1">
    <source>
        <dbReference type="ARBA" id="ARBA00004123"/>
    </source>
</evidence>
<gene>
    <name evidence="12" type="ORF">EI97DRAFT_226677</name>
</gene>
<dbReference type="GO" id="GO:0008270">
    <property type="term" value="F:zinc ion binding"/>
    <property type="evidence" value="ECO:0007669"/>
    <property type="project" value="InterPro"/>
</dbReference>
<dbReference type="InterPro" id="IPR036864">
    <property type="entry name" value="Zn2-C6_fun-type_DNA-bd_sf"/>
</dbReference>
<keyword evidence="4" id="KW-0479">Metal-binding</keyword>
<evidence type="ECO:0000256" key="6">
    <source>
        <dbReference type="ARBA" id="ARBA00023015"/>
    </source>
</evidence>
<dbReference type="AlphaFoldDB" id="A0A6A6JS37"/>
<dbReference type="OrthoDB" id="2538135at2759"/>
<keyword evidence="9" id="KW-0539">Nucleus</keyword>
<feature type="region of interest" description="Disordered" evidence="10">
    <location>
        <begin position="627"/>
        <end position="647"/>
    </location>
</feature>
<comment type="subcellular location">
    <subcellularLocation>
        <location evidence="1">Nucleus</location>
    </subcellularLocation>
</comment>
<dbReference type="GeneID" id="54547084"/>
<feature type="compositionally biased region" description="Polar residues" evidence="10">
    <location>
        <begin position="149"/>
        <end position="167"/>
    </location>
</feature>
<dbReference type="CDD" id="cd00067">
    <property type="entry name" value="GAL4"/>
    <property type="match status" value="1"/>
</dbReference>
<feature type="region of interest" description="Disordered" evidence="10">
    <location>
        <begin position="149"/>
        <end position="215"/>
    </location>
</feature>
<keyword evidence="13" id="KW-1185">Reference proteome</keyword>
<proteinExistence type="inferred from homology"/>